<dbReference type="PANTHER" id="PTHR31711">
    <property type="entry name" value="ARGININE AND GLUTAMATE-RICH PROTEIN 1"/>
    <property type="match status" value="1"/>
</dbReference>
<feature type="compositionally biased region" description="Basic and acidic residues" evidence="2">
    <location>
        <begin position="1"/>
        <end position="13"/>
    </location>
</feature>
<dbReference type="GO" id="GO:0005654">
    <property type="term" value="C:nucleoplasm"/>
    <property type="evidence" value="ECO:0007669"/>
    <property type="project" value="TreeGrafter"/>
</dbReference>
<dbReference type="GO" id="GO:0005739">
    <property type="term" value="C:mitochondrion"/>
    <property type="evidence" value="ECO:0007669"/>
    <property type="project" value="TreeGrafter"/>
</dbReference>
<evidence type="ECO:0000313" key="4">
    <source>
        <dbReference type="WBParaSite" id="BXY_0078300.1"/>
    </source>
</evidence>
<feature type="region of interest" description="Disordered" evidence="2">
    <location>
        <begin position="1"/>
        <end position="100"/>
    </location>
</feature>
<protein>
    <submittedName>
        <fullName evidence="4">Arginine and glutamate-rich protein 1</fullName>
    </submittedName>
</protein>
<keyword evidence="1" id="KW-0175">Coiled coil</keyword>
<sequence>MARSRSRDRDDRRRSRYRSRSRSRNRDRSRDRDRDSERRKDRHHKSHRRRKYSSSRSPSTKRTRSRSPPKRPTTPKDISPELNATHTLTDDQMPDDVKKDLCQQDWAPNKMTGAALKWVTETVNEQMRARNEEIDAVVRDRIQKAKVELEARLRAQIENEWKDEMEAARKREADTLARLKDMEKSLEDRRKELDLEKDKMNEERLQMLEAKSKAEMERNQLKEELDKLKKTEQHSILNKGGFQRAPIKFGFKS</sequence>
<name>A0A1I7RJA1_BURXY</name>
<dbReference type="Proteomes" id="UP000095284">
    <property type="component" value="Unplaced"/>
</dbReference>
<dbReference type="WBParaSite" id="BXY_0078300.1">
    <property type="protein sequence ID" value="BXY_0078300.1"/>
    <property type="gene ID" value="BXY_0078300"/>
</dbReference>
<feature type="coiled-coil region" evidence="1">
    <location>
        <begin position="139"/>
        <end position="238"/>
    </location>
</feature>
<proteinExistence type="predicted"/>
<feature type="compositionally biased region" description="Basic residues" evidence="2">
    <location>
        <begin position="40"/>
        <end position="69"/>
    </location>
</feature>
<reference evidence="4" key="1">
    <citation type="submission" date="2016-11" db="UniProtKB">
        <authorList>
            <consortium name="WormBaseParasite"/>
        </authorList>
    </citation>
    <scope>IDENTIFICATION</scope>
</reference>
<evidence type="ECO:0000256" key="1">
    <source>
        <dbReference type="SAM" id="Coils"/>
    </source>
</evidence>
<dbReference type="eggNOG" id="ENOG502SFHN">
    <property type="taxonomic scope" value="Eukaryota"/>
</dbReference>
<dbReference type="AlphaFoldDB" id="A0A1I7RJA1"/>
<feature type="compositionally biased region" description="Basic residues" evidence="2">
    <location>
        <begin position="14"/>
        <end position="23"/>
    </location>
</feature>
<dbReference type="PANTHER" id="PTHR31711:SF1">
    <property type="entry name" value="ARGININE AND GLUTAMATE-RICH PROTEIN 1"/>
    <property type="match status" value="1"/>
</dbReference>
<dbReference type="Pfam" id="PF15346">
    <property type="entry name" value="ARGLU"/>
    <property type="match status" value="1"/>
</dbReference>
<feature type="compositionally biased region" description="Basic and acidic residues" evidence="2">
    <location>
        <begin position="24"/>
        <end position="39"/>
    </location>
</feature>
<accession>A0A1I7RJA1</accession>
<evidence type="ECO:0000313" key="3">
    <source>
        <dbReference type="Proteomes" id="UP000095284"/>
    </source>
</evidence>
<organism evidence="3 4">
    <name type="scientific">Bursaphelenchus xylophilus</name>
    <name type="common">Pinewood nematode worm</name>
    <name type="synonym">Aphelenchoides xylophilus</name>
    <dbReference type="NCBI Taxonomy" id="6326"/>
    <lineage>
        <taxon>Eukaryota</taxon>
        <taxon>Metazoa</taxon>
        <taxon>Ecdysozoa</taxon>
        <taxon>Nematoda</taxon>
        <taxon>Chromadorea</taxon>
        <taxon>Rhabditida</taxon>
        <taxon>Tylenchina</taxon>
        <taxon>Tylenchomorpha</taxon>
        <taxon>Aphelenchoidea</taxon>
        <taxon>Aphelenchoididae</taxon>
        <taxon>Bursaphelenchus</taxon>
    </lineage>
</organism>
<dbReference type="GO" id="GO:0045296">
    <property type="term" value="F:cadherin binding"/>
    <property type="evidence" value="ECO:0007669"/>
    <property type="project" value="TreeGrafter"/>
</dbReference>
<evidence type="ECO:0000256" key="2">
    <source>
        <dbReference type="SAM" id="MobiDB-lite"/>
    </source>
</evidence>
<dbReference type="InterPro" id="IPR033371">
    <property type="entry name" value="ARGLU1"/>
</dbReference>